<evidence type="ECO:0000313" key="4">
    <source>
        <dbReference type="Proteomes" id="UP000314960"/>
    </source>
</evidence>
<name>A0A3Q8CEA5_9LACO</name>
<dbReference type="PANTHER" id="PTHR10362">
    <property type="entry name" value="HISTIDINE AMMONIA-LYASE"/>
    <property type="match status" value="1"/>
</dbReference>
<keyword evidence="2" id="KW-0472">Membrane</keyword>
<evidence type="ECO:0000256" key="2">
    <source>
        <dbReference type="SAM" id="Phobius"/>
    </source>
</evidence>
<dbReference type="InterPro" id="IPR008948">
    <property type="entry name" value="L-Aspartase-like"/>
</dbReference>
<dbReference type="RefSeq" id="WP_141054829.1">
    <property type="nucleotide sequence ID" value="NZ_CP018176.1"/>
</dbReference>
<keyword evidence="1" id="KW-0456">Lyase</keyword>
<organism evidence="3 4">
    <name type="scientific">Liquorilactobacillus hordei</name>
    <dbReference type="NCBI Taxonomy" id="468911"/>
    <lineage>
        <taxon>Bacteria</taxon>
        <taxon>Bacillati</taxon>
        <taxon>Bacillota</taxon>
        <taxon>Bacilli</taxon>
        <taxon>Lactobacillales</taxon>
        <taxon>Lactobacillaceae</taxon>
        <taxon>Liquorilactobacillus</taxon>
    </lineage>
</organism>
<sequence>MNFKAVLCGNPRKIKKVVLGGKEISITDFIAVTNYDAMVEFDDIYITRVTKAHNNLNEALLSSKKIYGVNTGLGDNWNKSVDLQIQNKLQKNILRSHAVAVGNPISYEETRAIMMMTLISLGRGFSGVSIETLESIQKMLNAKLYPFAPGEGSVGYLSIEAHIYRVMIGEGKVFENHQLVDCKEVLAEKGLKIPTLKSKEGLALISGTMSVTAIALLAIYSIYEDLKNIQIGSVMSIEGLKGSLNEFSDNVMNLKKHSEQAEAAINIKRMLAGSKNLEKNSDLRVQDALSIRTLPQMIGALNRVFKETLRSVYEEMMSVSDNPILMEEKGQTQVYMNGNFDASYVSLHMDYLVIAVTNFVNTIERITNRFLDTKLSGFPPFLVNLPGINNGLMIVHYTMAGLLNEMKLLANPVNINNSSMSAEQEDVVTFAFLSSKKALTVSKKFKEIIAIWFFVCKEGLGFIESNELSPTIKKMVSVMEQTVPSVVEDRPFYDDLVKIKKLLNQGTLINEIEEHIGEIKIDLNI</sequence>
<dbReference type="Gene3D" id="1.10.275.10">
    <property type="entry name" value="Fumarase/aspartase (N-terminal domain)"/>
    <property type="match status" value="1"/>
</dbReference>
<dbReference type="EMBL" id="CP018176">
    <property type="protein sequence ID" value="AUJ30510.1"/>
    <property type="molecule type" value="Genomic_DNA"/>
</dbReference>
<dbReference type="Proteomes" id="UP000314960">
    <property type="component" value="Chromosome"/>
</dbReference>
<dbReference type="Pfam" id="PF00221">
    <property type="entry name" value="Lyase_aromatic"/>
    <property type="match status" value="1"/>
</dbReference>
<dbReference type="CDD" id="cd00332">
    <property type="entry name" value="PAL-HAL"/>
    <property type="match status" value="1"/>
</dbReference>
<dbReference type="InterPro" id="IPR001106">
    <property type="entry name" value="Aromatic_Lyase"/>
</dbReference>
<dbReference type="Gene3D" id="1.20.200.10">
    <property type="entry name" value="Fumarase/aspartase (Central domain)"/>
    <property type="match status" value="1"/>
</dbReference>
<dbReference type="SUPFAM" id="SSF48557">
    <property type="entry name" value="L-aspartase-like"/>
    <property type="match status" value="1"/>
</dbReference>
<reference evidence="3 4" key="1">
    <citation type="submission" date="2016-11" db="EMBL/GenBank/DDBJ databases">
        <title>Interaction between Lactobacillus species and yeast in water kefir.</title>
        <authorList>
            <person name="Behr J."/>
            <person name="Xu D."/>
            <person name="Vogel R.F."/>
        </authorList>
    </citation>
    <scope>NUCLEOTIDE SEQUENCE [LARGE SCALE GENOMIC DNA]</scope>
    <source>
        <strain evidence="3 4">TMW 1.1822</strain>
    </source>
</reference>
<dbReference type="InterPro" id="IPR024083">
    <property type="entry name" value="Fumarase/histidase_N"/>
</dbReference>
<dbReference type="KEGG" id="lhw:BSQ49_10150"/>
<evidence type="ECO:0000256" key="1">
    <source>
        <dbReference type="ARBA" id="ARBA00023239"/>
    </source>
</evidence>
<dbReference type="AlphaFoldDB" id="A0A3Q8CEA5"/>
<keyword evidence="2" id="KW-0812">Transmembrane</keyword>
<evidence type="ECO:0000313" key="3">
    <source>
        <dbReference type="EMBL" id="AUJ30510.1"/>
    </source>
</evidence>
<keyword evidence="2" id="KW-1133">Transmembrane helix</keyword>
<gene>
    <name evidence="3" type="ORF">BSQ49_10150</name>
</gene>
<evidence type="ECO:0008006" key="5">
    <source>
        <dbReference type="Google" id="ProtNLM"/>
    </source>
</evidence>
<proteinExistence type="predicted"/>
<dbReference type="GO" id="GO:0016841">
    <property type="term" value="F:ammonia-lyase activity"/>
    <property type="evidence" value="ECO:0007669"/>
    <property type="project" value="UniProtKB-ARBA"/>
</dbReference>
<protein>
    <recommendedName>
        <fullName evidence="5">Histidine ammonia-lyase</fullName>
    </recommendedName>
</protein>
<accession>A0A3Q8CEA5</accession>
<feature type="transmembrane region" description="Helical" evidence="2">
    <location>
        <begin position="202"/>
        <end position="223"/>
    </location>
</feature>